<protein>
    <recommendedName>
        <fullName evidence="10">dITP/XTP pyrophosphatase</fullName>
        <ecNumber evidence="10">3.6.1.66</ecNumber>
    </recommendedName>
    <alternativeName>
        <fullName evidence="10">Non-canonical purine NTP pyrophosphatase</fullName>
    </alternativeName>
    <alternativeName>
        <fullName evidence="10">Non-standard purine NTP pyrophosphatase</fullName>
    </alternativeName>
    <alternativeName>
        <fullName evidence="10">Nucleoside-triphosphate diphosphatase</fullName>
    </alternativeName>
    <alternativeName>
        <fullName evidence="10">Nucleoside-triphosphate pyrophosphatase</fullName>
        <shortName evidence="10">NTPase</shortName>
    </alternativeName>
</protein>
<comment type="function">
    <text evidence="10">Pyrophosphatase that catalyzes the hydrolysis of nucleoside triphosphates to their monophosphate derivatives, with a high preference for the non-canonical purine nucleotides XTP (xanthosine triphosphate), dITP (deoxyinosine triphosphate) and ITP. Seems to function as a house-cleaning enzyme that removes non-canonical purine nucleotides from the nucleotide pool, thus preventing their incorporation into DNA/RNA and avoiding chromosomal lesions.</text>
</comment>
<evidence type="ECO:0000256" key="7">
    <source>
        <dbReference type="ARBA" id="ARBA00023080"/>
    </source>
</evidence>
<dbReference type="SUPFAM" id="SSF52972">
    <property type="entry name" value="ITPase-like"/>
    <property type="match status" value="1"/>
</dbReference>
<dbReference type="InterPro" id="IPR020922">
    <property type="entry name" value="dITP/XTP_pyrophosphatase"/>
</dbReference>
<dbReference type="NCBIfam" id="TIGR00042">
    <property type="entry name" value="RdgB/HAM1 family non-canonical purine NTP pyrophosphatase"/>
    <property type="match status" value="1"/>
</dbReference>
<dbReference type="FunFam" id="3.90.950.10:FF:000001">
    <property type="entry name" value="dITP/XTP pyrophosphatase"/>
    <property type="match status" value="1"/>
</dbReference>
<keyword evidence="5 10" id="KW-0378">Hydrolase</keyword>
<feature type="binding site" evidence="10">
    <location>
        <begin position="195"/>
        <end position="196"/>
    </location>
    <ligand>
        <name>substrate</name>
    </ligand>
</feature>
<dbReference type="AlphaFoldDB" id="A0A502CNC0"/>
<comment type="catalytic activity">
    <reaction evidence="10">
        <text>ITP + H2O = IMP + diphosphate + H(+)</text>
        <dbReference type="Rhea" id="RHEA:29399"/>
        <dbReference type="ChEBI" id="CHEBI:15377"/>
        <dbReference type="ChEBI" id="CHEBI:15378"/>
        <dbReference type="ChEBI" id="CHEBI:33019"/>
        <dbReference type="ChEBI" id="CHEBI:58053"/>
        <dbReference type="ChEBI" id="CHEBI:61402"/>
        <dbReference type="EC" id="3.6.1.66"/>
    </reaction>
</comment>
<dbReference type="InterPro" id="IPR029001">
    <property type="entry name" value="ITPase-like_fam"/>
</dbReference>
<name>A0A502CNC0_9SPHN</name>
<comment type="cofactor">
    <cofactor evidence="10">
        <name>Mg(2+)</name>
        <dbReference type="ChEBI" id="CHEBI:18420"/>
    </cofactor>
    <text evidence="10">Binds 1 Mg(2+) ion per subunit.</text>
</comment>
<dbReference type="OrthoDB" id="9807456at2"/>
<evidence type="ECO:0000256" key="9">
    <source>
        <dbReference type="ARBA" id="ARBA00052017"/>
    </source>
</evidence>
<accession>A0A502CNC0</accession>
<dbReference type="PANTHER" id="PTHR11067">
    <property type="entry name" value="INOSINE TRIPHOSPHATE PYROPHOSPHATASE/HAM1 PROTEIN"/>
    <property type="match status" value="1"/>
</dbReference>
<gene>
    <name evidence="12" type="primary">rdgB</name>
    <name evidence="12" type="ORF">EAH84_05520</name>
</gene>
<keyword evidence="6 10" id="KW-0460">Magnesium</keyword>
<feature type="binding site" evidence="10">
    <location>
        <position position="55"/>
    </location>
    <ligand>
        <name>Mg(2+)</name>
        <dbReference type="ChEBI" id="CHEBI:18420"/>
    </ligand>
</feature>
<dbReference type="GO" id="GO:0046872">
    <property type="term" value="F:metal ion binding"/>
    <property type="evidence" value="ECO:0007669"/>
    <property type="project" value="UniProtKB-KW"/>
</dbReference>
<dbReference type="GO" id="GO:0009146">
    <property type="term" value="P:purine nucleoside triphosphate catabolic process"/>
    <property type="evidence" value="ECO:0007669"/>
    <property type="project" value="UniProtKB-UniRule"/>
</dbReference>
<sequence>MSGEGRDPQAIRKLAAGKLVIASHNPGKVREIAELLQGHGLEVVSAADLDLPEPEETGTTFVANAELKALQAADLSGLPALADDSGLCVDALGGDPGIFSARWAGEAKDFDLAMRLVEDRLNDQPDPPRDAHFVCALALAWPDGHVEWFEGRVDGTLVWPPRGPNGFGYDAMFLPDGHDRTFGEMEFTQKHAIGHRADAFRQLVDAVF</sequence>
<dbReference type="Pfam" id="PF01725">
    <property type="entry name" value="Ham1p_like"/>
    <property type="match status" value="1"/>
</dbReference>
<feature type="binding site" evidence="10">
    <location>
        <begin position="23"/>
        <end position="28"/>
    </location>
    <ligand>
        <name>substrate</name>
    </ligand>
</feature>
<dbReference type="GO" id="GO:0009117">
    <property type="term" value="P:nucleotide metabolic process"/>
    <property type="evidence" value="ECO:0007669"/>
    <property type="project" value="UniProtKB-KW"/>
</dbReference>
<feature type="binding site" evidence="10">
    <location>
        <position position="85"/>
    </location>
    <ligand>
        <name>substrate</name>
    </ligand>
</feature>
<feature type="active site" description="Proton acceptor" evidence="10">
    <location>
        <position position="84"/>
    </location>
</feature>
<dbReference type="EMBL" id="RCZK01000003">
    <property type="protein sequence ID" value="TPG13639.1"/>
    <property type="molecule type" value="Genomic_DNA"/>
</dbReference>
<keyword evidence="4 10" id="KW-0547">Nucleotide-binding</keyword>
<dbReference type="GO" id="GO:0036222">
    <property type="term" value="F:XTP diphosphatase activity"/>
    <property type="evidence" value="ECO:0007669"/>
    <property type="project" value="UniProtKB-UniRule"/>
</dbReference>
<feature type="binding site" evidence="10">
    <location>
        <position position="84"/>
    </location>
    <ligand>
        <name>Mg(2+)</name>
        <dbReference type="ChEBI" id="CHEBI:18420"/>
    </ligand>
</feature>
<proteinExistence type="inferred from homology"/>
<evidence type="ECO:0000256" key="2">
    <source>
        <dbReference type="ARBA" id="ARBA00011738"/>
    </source>
</evidence>
<comment type="caution">
    <text evidence="12">The sequence shown here is derived from an EMBL/GenBank/DDBJ whole genome shotgun (WGS) entry which is preliminary data.</text>
</comment>
<organism evidence="12 13">
    <name type="scientific">Sphingomonas oligophenolica</name>
    <dbReference type="NCBI Taxonomy" id="301154"/>
    <lineage>
        <taxon>Bacteria</taxon>
        <taxon>Pseudomonadati</taxon>
        <taxon>Pseudomonadota</taxon>
        <taxon>Alphaproteobacteria</taxon>
        <taxon>Sphingomonadales</taxon>
        <taxon>Sphingomonadaceae</taxon>
        <taxon>Sphingomonas</taxon>
    </lineage>
</organism>
<keyword evidence="7 10" id="KW-0546">Nucleotide metabolism</keyword>
<keyword evidence="13" id="KW-1185">Reference proteome</keyword>
<dbReference type="Gene3D" id="3.90.950.10">
    <property type="match status" value="1"/>
</dbReference>
<dbReference type="GO" id="GO:0017111">
    <property type="term" value="F:ribonucleoside triphosphate phosphatase activity"/>
    <property type="evidence" value="ECO:0007669"/>
    <property type="project" value="InterPro"/>
</dbReference>
<dbReference type="HAMAP" id="MF_01405">
    <property type="entry name" value="Non_canon_purine_NTPase"/>
    <property type="match status" value="1"/>
</dbReference>
<evidence type="ECO:0000256" key="6">
    <source>
        <dbReference type="ARBA" id="ARBA00022842"/>
    </source>
</evidence>
<feature type="binding site" evidence="10">
    <location>
        <begin position="167"/>
        <end position="170"/>
    </location>
    <ligand>
        <name>substrate</name>
    </ligand>
</feature>
<dbReference type="Proteomes" id="UP000318413">
    <property type="component" value="Unassembled WGS sequence"/>
</dbReference>
<evidence type="ECO:0000313" key="12">
    <source>
        <dbReference type="EMBL" id="TPG13639.1"/>
    </source>
</evidence>
<dbReference type="GO" id="GO:0005829">
    <property type="term" value="C:cytosol"/>
    <property type="evidence" value="ECO:0007669"/>
    <property type="project" value="TreeGrafter"/>
</dbReference>
<reference evidence="12 13" key="1">
    <citation type="journal article" date="2019" name="Environ. Microbiol.">
        <title>Species interactions and distinct microbial communities in high Arctic permafrost affected cryosols are associated with the CH4 and CO2 gas fluxes.</title>
        <authorList>
            <person name="Altshuler I."/>
            <person name="Hamel J."/>
            <person name="Turney S."/>
            <person name="Magnuson E."/>
            <person name="Levesque R."/>
            <person name="Greer C."/>
            <person name="Whyte L.G."/>
        </authorList>
    </citation>
    <scope>NUCLEOTIDE SEQUENCE [LARGE SCALE GENOMIC DNA]</scope>
    <source>
        <strain evidence="12 13">S5.1</strain>
    </source>
</reference>
<evidence type="ECO:0000256" key="5">
    <source>
        <dbReference type="ARBA" id="ARBA00022801"/>
    </source>
</evidence>
<comment type="catalytic activity">
    <reaction evidence="9 10">
        <text>XTP + H2O = XMP + diphosphate + H(+)</text>
        <dbReference type="Rhea" id="RHEA:28610"/>
        <dbReference type="ChEBI" id="CHEBI:15377"/>
        <dbReference type="ChEBI" id="CHEBI:15378"/>
        <dbReference type="ChEBI" id="CHEBI:33019"/>
        <dbReference type="ChEBI" id="CHEBI:57464"/>
        <dbReference type="ChEBI" id="CHEBI:61314"/>
        <dbReference type="EC" id="3.6.1.66"/>
    </reaction>
</comment>
<evidence type="ECO:0000313" key="13">
    <source>
        <dbReference type="Proteomes" id="UP000318413"/>
    </source>
</evidence>
<comment type="catalytic activity">
    <reaction evidence="8 10">
        <text>dITP + H2O = dIMP + diphosphate + H(+)</text>
        <dbReference type="Rhea" id="RHEA:28342"/>
        <dbReference type="ChEBI" id="CHEBI:15377"/>
        <dbReference type="ChEBI" id="CHEBI:15378"/>
        <dbReference type="ChEBI" id="CHEBI:33019"/>
        <dbReference type="ChEBI" id="CHEBI:61194"/>
        <dbReference type="ChEBI" id="CHEBI:61382"/>
        <dbReference type="EC" id="3.6.1.66"/>
    </reaction>
</comment>
<dbReference type="RefSeq" id="WP_140868972.1">
    <property type="nucleotide sequence ID" value="NZ_RCZK01000003.1"/>
</dbReference>
<evidence type="ECO:0000256" key="3">
    <source>
        <dbReference type="ARBA" id="ARBA00022723"/>
    </source>
</evidence>
<dbReference type="GO" id="GO:0036220">
    <property type="term" value="F:ITP diphosphatase activity"/>
    <property type="evidence" value="ECO:0007669"/>
    <property type="project" value="UniProtKB-UniRule"/>
</dbReference>
<dbReference type="PANTHER" id="PTHR11067:SF9">
    <property type="entry name" value="INOSINE TRIPHOSPHATE PYROPHOSPHATASE"/>
    <property type="match status" value="1"/>
</dbReference>
<keyword evidence="3 10" id="KW-0479">Metal-binding</keyword>
<evidence type="ECO:0000256" key="11">
    <source>
        <dbReference type="RuleBase" id="RU003781"/>
    </source>
</evidence>
<evidence type="ECO:0000256" key="4">
    <source>
        <dbReference type="ARBA" id="ARBA00022741"/>
    </source>
</evidence>
<comment type="subunit">
    <text evidence="2 10">Homodimer.</text>
</comment>
<dbReference type="EC" id="3.6.1.66" evidence="10"/>
<evidence type="ECO:0000256" key="8">
    <source>
        <dbReference type="ARBA" id="ARBA00051875"/>
    </source>
</evidence>
<dbReference type="GO" id="GO:0035870">
    <property type="term" value="F:dITP diphosphatase activity"/>
    <property type="evidence" value="ECO:0007669"/>
    <property type="project" value="UniProtKB-UniRule"/>
</dbReference>
<dbReference type="CDD" id="cd00515">
    <property type="entry name" value="HAM1"/>
    <property type="match status" value="1"/>
</dbReference>
<feature type="binding site" evidence="10">
    <location>
        <position position="190"/>
    </location>
    <ligand>
        <name>substrate</name>
    </ligand>
</feature>
<dbReference type="GO" id="GO:0000166">
    <property type="term" value="F:nucleotide binding"/>
    <property type="evidence" value="ECO:0007669"/>
    <property type="project" value="UniProtKB-KW"/>
</dbReference>
<evidence type="ECO:0000256" key="1">
    <source>
        <dbReference type="ARBA" id="ARBA00008023"/>
    </source>
</evidence>
<comment type="similarity">
    <text evidence="1 10 11">Belongs to the HAM1 NTPase family.</text>
</comment>
<dbReference type="InterPro" id="IPR002637">
    <property type="entry name" value="RdgB/HAM1"/>
</dbReference>
<evidence type="ECO:0000256" key="10">
    <source>
        <dbReference type="HAMAP-Rule" id="MF_01405"/>
    </source>
</evidence>